<evidence type="ECO:0000256" key="2">
    <source>
        <dbReference type="ARBA" id="ARBA00006124"/>
    </source>
</evidence>
<keyword evidence="4" id="KW-1003">Cell membrane</keyword>
<keyword evidence="12" id="KW-0460">Magnesium</keyword>
<keyword evidence="6 19" id="KW-0109">Calcium transport</keyword>
<evidence type="ECO:0000256" key="17">
    <source>
        <dbReference type="ARBA" id="ARBA00023136"/>
    </source>
</evidence>
<gene>
    <name evidence="22" type="primary">ATP2B2</name>
</gene>
<evidence type="ECO:0000256" key="3">
    <source>
        <dbReference type="ARBA" id="ARBA00022448"/>
    </source>
</evidence>
<dbReference type="PANTHER" id="PTHR24093">
    <property type="entry name" value="CATION TRANSPORTING ATPASE"/>
    <property type="match status" value="1"/>
</dbReference>
<dbReference type="FunFam" id="2.70.150.10:FF:000001">
    <property type="entry name" value="Calcium-transporting ATPase"/>
    <property type="match status" value="1"/>
</dbReference>
<evidence type="ECO:0000256" key="15">
    <source>
        <dbReference type="ARBA" id="ARBA00022989"/>
    </source>
</evidence>
<dbReference type="GO" id="GO:0016887">
    <property type="term" value="F:ATP hydrolysis activity"/>
    <property type="evidence" value="ECO:0007669"/>
    <property type="project" value="InterPro"/>
</dbReference>
<evidence type="ECO:0000256" key="8">
    <source>
        <dbReference type="ARBA" id="ARBA00022723"/>
    </source>
</evidence>
<dbReference type="CDD" id="cd02081">
    <property type="entry name" value="P-type_ATPase_Ca_PMCA-like"/>
    <property type="match status" value="1"/>
</dbReference>
<feature type="compositionally biased region" description="Polar residues" evidence="20">
    <location>
        <begin position="1"/>
        <end position="13"/>
    </location>
</feature>
<keyword evidence="8" id="KW-0479">Metal-binding</keyword>
<feature type="transmembrane region" description="Helical" evidence="19">
    <location>
        <begin position="1027"/>
        <end position="1047"/>
    </location>
</feature>
<evidence type="ECO:0000256" key="13">
    <source>
        <dbReference type="ARBA" id="ARBA00022860"/>
    </source>
</evidence>
<dbReference type="GO" id="GO:0005388">
    <property type="term" value="F:P-type calcium transporter activity"/>
    <property type="evidence" value="ECO:0007669"/>
    <property type="project" value="UniProtKB-EC"/>
</dbReference>
<keyword evidence="9 19" id="KW-0547">Nucleotide-binding</keyword>
<evidence type="ECO:0000256" key="4">
    <source>
        <dbReference type="ARBA" id="ARBA00022475"/>
    </source>
</evidence>
<evidence type="ECO:0000256" key="20">
    <source>
        <dbReference type="SAM" id="MobiDB-lite"/>
    </source>
</evidence>
<feature type="transmembrane region" description="Helical" evidence="19">
    <location>
        <begin position="1059"/>
        <end position="1080"/>
    </location>
</feature>
<protein>
    <recommendedName>
        <fullName evidence="19">Calcium-transporting ATPase</fullName>
        <ecNumber evidence="19">7.2.2.10</ecNumber>
    </recommendedName>
</protein>
<dbReference type="PANTHER" id="PTHR24093:SF377">
    <property type="entry name" value="PLASMA MEMBRANE CALCIUM-TRANSPORTING ATPASE 2"/>
    <property type="match status" value="1"/>
</dbReference>
<keyword evidence="13" id="KW-0112">Calmodulin-binding</keyword>
<feature type="compositionally biased region" description="Low complexity" evidence="20">
    <location>
        <begin position="1192"/>
        <end position="1207"/>
    </location>
</feature>
<dbReference type="InterPro" id="IPR006068">
    <property type="entry name" value="ATPase_P-typ_cation-transptr_C"/>
</dbReference>
<dbReference type="Pfam" id="PF12424">
    <property type="entry name" value="ATP_Ca_trans_C"/>
    <property type="match status" value="1"/>
</dbReference>
<evidence type="ECO:0000256" key="19">
    <source>
        <dbReference type="RuleBase" id="RU361146"/>
    </source>
</evidence>
<dbReference type="FunFam" id="1.20.1110.10:FF:000001">
    <property type="entry name" value="Calcium-transporting ATPase"/>
    <property type="match status" value="1"/>
</dbReference>
<evidence type="ECO:0000256" key="11">
    <source>
        <dbReference type="ARBA" id="ARBA00022840"/>
    </source>
</evidence>
<comment type="similarity">
    <text evidence="2 19">Belongs to the cation transport ATPase (P-type) (TC 3.A.3) family. Type IIB subfamily.</text>
</comment>
<keyword evidence="11 19" id="KW-0067">ATP-binding</keyword>
<dbReference type="GO" id="GO:0046872">
    <property type="term" value="F:metal ion binding"/>
    <property type="evidence" value="ECO:0007669"/>
    <property type="project" value="UniProtKB-KW"/>
</dbReference>
<dbReference type="FunFam" id="1.20.1110.10:FF:000002">
    <property type="entry name" value="Calcium-transporting ATPase"/>
    <property type="match status" value="1"/>
</dbReference>
<feature type="region of interest" description="Disordered" evidence="20">
    <location>
        <begin position="1190"/>
        <end position="1239"/>
    </location>
</feature>
<dbReference type="Pfam" id="PF00689">
    <property type="entry name" value="Cation_ATPase_C"/>
    <property type="match status" value="1"/>
</dbReference>
<dbReference type="EC" id="7.2.2.10" evidence="19"/>
<feature type="region of interest" description="Disordered" evidence="20">
    <location>
        <begin position="1"/>
        <end position="24"/>
    </location>
</feature>
<evidence type="ECO:0000256" key="5">
    <source>
        <dbReference type="ARBA" id="ARBA00022553"/>
    </source>
</evidence>
<proteinExistence type="inferred from homology"/>
<comment type="caution">
    <text evidence="19">Lacks conserved residue(s) required for the propagation of feature annotation.</text>
</comment>
<dbReference type="GO" id="GO:0098978">
    <property type="term" value="C:glutamatergic synapse"/>
    <property type="evidence" value="ECO:0007669"/>
    <property type="project" value="UniProtKB-ARBA"/>
</dbReference>
<accession>A0A2K6G6P1</accession>
<dbReference type="Pfam" id="PF13246">
    <property type="entry name" value="Cation_ATPase"/>
    <property type="match status" value="1"/>
</dbReference>
<evidence type="ECO:0000313" key="23">
    <source>
        <dbReference type="Proteomes" id="UP000233160"/>
    </source>
</evidence>
<feature type="transmembrane region" description="Helical" evidence="19">
    <location>
        <begin position="398"/>
        <end position="419"/>
    </location>
</feature>
<evidence type="ECO:0000256" key="14">
    <source>
        <dbReference type="ARBA" id="ARBA00022967"/>
    </source>
</evidence>
<evidence type="ECO:0000256" key="12">
    <source>
        <dbReference type="ARBA" id="ARBA00022842"/>
    </source>
</evidence>
<feature type="compositionally biased region" description="Low complexity" evidence="20">
    <location>
        <begin position="1216"/>
        <end position="1230"/>
    </location>
</feature>
<keyword evidence="15 19" id="KW-1133">Transmembrane helix</keyword>
<dbReference type="InterPro" id="IPR018303">
    <property type="entry name" value="ATPase_P-typ_P_site"/>
</dbReference>
<evidence type="ECO:0000259" key="21">
    <source>
        <dbReference type="SMART" id="SM00831"/>
    </source>
</evidence>
<feature type="transmembrane region" description="Helical" evidence="19">
    <location>
        <begin position="98"/>
        <end position="121"/>
    </location>
</feature>
<dbReference type="SUPFAM" id="SSF81653">
    <property type="entry name" value="Calcium ATPase, transduction domain A"/>
    <property type="match status" value="1"/>
</dbReference>
<keyword evidence="14" id="KW-1278">Translocase</keyword>
<dbReference type="GO" id="GO:0051480">
    <property type="term" value="P:regulation of cytosolic calcium ion concentration"/>
    <property type="evidence" value="ECO:0007669"/>
    <property type="project" value="TreeGrafter"/>
</dbReference>
<dbReference type="GO" id="GO:0030165">
    <property type="term" value="F:PDZ domain binding"/>
    <property type="evidence" value="ECO:0007669"/>
    <property type="project" value="TreeGrafter"/>
</dbReference>
<dbReference type="SFLD" id="SFLDS00003">
    <property type="entry name" value="Haloacid_Dehalogenase"/>
    <property type="match status" value="1"/>
</dbReference>
<dbReference type="FunFam" id="1.20.1110.10:FF:000008">
    <property type="entry name" value="Calcium-transporting ATPase"/>
    <property type="match status" value="1"/>
</dbReference>
<dbReference type="InterPro" id="IPR001757">
    <property type="entry name" value="P_typ_ATPase"/>
</dbReference>
<dbReference type="Gene3D" id="1.20.1110.10">
    <property type="entry name" value="Calcium-transporting ATPase, transmembrane domain"/>
    <property type="match status" value="3"/>
</dbReference>
<dbReference type="Gene3D" id="2.70.150.10">
    <property type="entry name" value="Calcium-transporting ATPase, cytoplasmic transduction domain A"/>
    <property type="match status" value="1"/>
</dbReference>
<name>A0A2K6G6P1_PROCO</name>
<organism evidence="22 23">
    <name type="scientific">Propithecus coquereli</name>
    <name type="common">Coquerel's sifaka</name>
    <name type="synonym">Propithecus verreauxi coquereli</name>
    <dbReference type="NCBI Taxonomy" id="379532"/>
    <lineage>
        <taxon>Eukaryota</taxon>
        <taxon>Metazoa</taxon>
        <taxon>Chordata</taxon>
        <taxon>Craniata</taxon>
        <taxon>Vertebrata</taxon>
        <taxon>Euteleostomi</taxon>
        <taxon>Mammalia</taxon>
        <taxon>Eutheria</taxon>
        <taxon>Euarchontoglires</taxon>
        <taxon>Primates</taxon>
        <taxon>Strepsirrhini</taxon>
        <taxon>Lemuriformes</taxon>
        <taxon>Indriidae</taxon>
        <taxon>Propithecus</taxon>
    </lineage>
</organism>
<evidence type="ECO:0000256" key="16">
    <source>
        <dbReference type="ARBA" id="ARBA00023065"/>
    </source>
</evidence>
<comment type="function">
    <text evidence="19">Catalyzes the hydrolysis of ATP coupled with the transport of calcium.</text>
</comment>
<dbReference type="InterPro" id="IPR036412">
    <property type="entry name" value="HAD-like_sf"/>
</dbReference>
<dbReference type="GO" id="GO:1903779">
    <property type="term" value="P:regulation of cardiac conduction"/>
    <property type="evidence" value="ECO:0007669"/>
    <property type="project" value="UniProtKB-ARBA"/>
</dbReference>
<feature type="domain" description="Cation-transporting P-type ATPase N-terminal" evidence="21">
    <location>
        <begin position="47"/>
        <end position="123"/>
    </location>
</feature>
<evidence type="ECO:0000256" key="6">
    <source>
        <dbReference type="ARBA" id="ARBA00022568"/>
    </source>
</evidence>
<dbReference type="InterPro" id="IPR008250">
    <property type="entry name" value="ATPase_P-typ_transduc_dom_A_sf"/>
</dbReference>
<sequence>MGDMTNSDFYSKNQRNESSHGGEFGCTMEELRSLMELRGTEAVVKIKETYGDTEAICRRLRTSPVEGLPGTAPDLEKRKQIFGQNFIPPKKPKTFLQLVWEALQDVTLIILEIAAIISLGLSFYHPPGESNEGCATAQGGAEDEGEAEAGWIEGAAILLSVICVVLVTAFNDWSKEKQFRGLQSRIEQEQKFTVVRAGQVVQIPVAEIVVGDIAQVKYGDLLPADGLFIQGNDLKIDESSLTGESDQVRKSVDKDPMLLSGTHVMEGSGRMLVTAVGVNSQTGIIFTLLGAGGEEEEKKDKKGKCNPFADQERTADGVAASKAADSAHASLANGMSPAASLGLAKQQDGAAAMEMQPLKSAEGGDADDKKKANMHKKEKSVLQGKLTKLAVQIGKAGLVMSAITVIILVLYFTVDTFVVNKKPWLPECTPVYVQYFVKFFIIGVTVLVVAVPEGLPLAVTISLAYSVKKMMKDNNLVRHLDACETMGNATAICSDKTGTLTTNRMTVVQAYVGDVHYKEIPDPSSINDKTMELLVNAIAINSAYTTKILPPEKEGALPRQVGNKTECGLLGFVLDLKQDYEPVRSQVPEEKLYKVYTFNSVRKSMSTVIKLPDESFRMYSKGASEIVLKKCCKILNGAGEPRVFRPRDRDEMVKKVIEPMACDGLRTICVAYRDFPSSPEPDWDNENDILNDLTCICVVGIEDPVRPEVPEAIRKCQRAGITVRMVTGDNINTARAIAIKCGIIHPGEDFLCLEGKEFNRRIRNEKGEIEQERIDKIWPKLRVLARSSPTDKHTLVKGIIDSTHTEQRQVVAVTGDGTNDGPALKKADVGFAMGIAGTDVAKEASDIILTDDNFSSIVKAVMWGRNVYDSISKFLQFQLTVNVVAVIVAFTGACITQDSPLKAVQMLWVNLIMDTFASLALATEPPTETLLLRKPYGRNKPLISRTMMKNILGHAVYQLTLIFTLLFVGEKMFQIDSGRNAPLHSPPSEHYTIIFNTFVMMQLFNEINARKIHGERNVFDGIFRNPIFCTIVLGTFAIQIVIVQFGGKPFSCSPLQLDQWMWCIFIGLGELVWGQVIATIPTSRLKFLKEAGRLTQKEEIPEEELNEDVEEIDHAERELRRGQILWFRGLNRIQTQIRVVKAFRSSLYEGLEKPESRTSIHNFMAHPEFRIEDSQPHIPLIDDTDLEEDAALKQNSSPPSSLNKNNSAIDSGINLTTDTSKSATSSSPGSPIHSLETSL</sequence>
<dbReference type="GeneTree" id="ENSGT00940000161461"/>
<dbReference type="Ensembl" id="ENSPCOT00000032541.1">
    <property type="protein sequence ID" value="ENSPCOP00000021871.1"/>
    <property type="gene ID" value="ENSPCOG00000022973.1"/>
</dbReference>
<dbReference type="InterPro" id="IPR023299">
    <property type="entry name" value="ATPase_P-typ_cyto_dom_N"/>
</dbReference>
<evidence type="ECO:0000256" key="7">
    <source>
        <dbReference type="ARBA" id="ARBA00022692"/>
    </source>
</evidence>
<comment type="catalytic activity">
    <reaction evidence="18">
        <text>Ca(2+)(in) + ATP + H2O = Ca(2+)(out) + ADP + phosphate + H(+)</text>
        <dbReference type="Rhea" id="RHEA:18105"/>
        <dbReference type="ChEBI" id="CHEBI:15377"/>
        <dbReference type="ChEBI" id="CHEBI:15378"/>
        <dbReference type="ChEBI" id="CHEBI:29108"/>
        <dbReference type="ChEBI" id="CHEBI:30616"/>
        <dbReference type="ChEBI" id="CHEBI:43474"/>
        <dbReference type="ChEBI" id="CHEBI:456216"/>
        <dbReference type="EC" id="7.2.2.10"/>
    </reaction>
    <physiologicalReaction direction="left-to-right" evidence="18">
        <dbReference type="Rhea" id="RHEA:18106"/>
    </physiologicalReaction>
</comment>
<dbReference type="InterPro" id="IPR004014">
    <property type="entry name" value="ATPase_P-typ_cation-transptr_N"/>
</dbReference>
<dbReference type="GO" id="GO:0098982">
    <property type="term" value="C:GABA-ergic synapse"/>
    <property type="evidence" value="ECO:0007669"/>
    <property type="project" value="UniProtKB-ARBA"/>
</dbReference>
<dbReference type="GO" id="GO:0005524">
    <property type="term" value="F:ATP binding"/>
    <property type="evidence" value="ECO:0007669"/>
    <property type="project" value="UniProtKB-KW"/>
</dbReference>
<dbReference type="Pfam" id="PF00690">
    <property type="entry name" value="Cation_ATPase_N"/>
    <property type="match status" value="1"/>
</dbReference>
<keyword evidence="10 19" id="KW-0106">Calcium</keyword>
<dbReference type="InterPro" id="IPR044492">
    <property type="entry name" value="P_typ_ATPase_HD_dom"/>
</dbReference>
<dbReference type="SFLD" id="SFLDG00002">
    <property type="entry name" value="C1.7:_P-type_atpase_like"/>
    <property type="match status" value="1"/>
</dbReference>
<dbReference type="InterPro" id="IPR022141">
    <property type="entry name" value="ATP_Ca_trans_C"/>
</dbReference>
<dbReference type="SUPFAM" id="SSF81665">
    <property type="entry name" value="Calcium ATPase, transmembrane domain M"/>
    <property type="match status" value="1"/>
</dbReference>
<dbReference type="SFLD" id="SFLDF00027">
    <property type="entry name" value="p-type_atpase"/>
    <property type="match status" value="1"/>
</dbReference>
<dbReference type="InterPro" id="IPR059000">
    <property type="entry name" value="ATPase_P-type_domA"/>
</dbReference>
<dbReference type="NCBIfam" id="TIGR01517">
    <property type="entry name" value="ATPase-IIB_Ca"/>
    <property type="match status" value="1"/>
</dbReference>
<evidence type="ECO:0000256" key="18">
    <source>
        <dbReference type="ARBA" id="ARBA00047282"/>
    </source>
</evidence>
<dbReference type="Pfam" id="PF00122">
    <property type="entry name" value="E1-E2_ATPase"/>
    <property type="match status" value="1"/>
</dbReference>
<reference evidence="22" key="2">
    <citation type="submission" date="2025-09" db="UniProtKB">
        <authorList>
            <consortium name="Ensembl"/>
        </authorList>
    </citation>
    <scope>IDENTIFICATION</scope>
</reference>
<evidence type="ECO:0000256" key="9">
    <source>
        <dbReference type="ARBA" id="ARBA00022741"/>
    </source>
</evidence>
<dbReference type="Proteomes" id="UP000233160">
    <property type="component" value="Unassembled WGS sequence"/>
</dbReference>
<evidence type="ECO:0000256" key="1">
    <source>
        <dbReference type="ARBA" id="ARBA00004651"/>
    </source>
</evidence>
<dbReference type="SMART" id="SM00831">
    <property type="entry name" value="Cation_ATPase_N"/>
    <property type="match status" value="1"/>
</dbReference>
<keyword evidence="16 19" id="KW-0406">Ion transport</keyword>
<dbReference type="SUPFAM" id="SSF56784">
    <property type="entry name" value="HAD-like"/>
    <property type="match status" value="1"/>
</dbReference>
<keyword evidence="23" id="KW-1185">Reference proteome</keyword>
<feature type="transmembrane region" description="Helical" evidence="19">
    <location>
        <begin position="439"/>
        <end position="465"/>
    </location>
</feature>
<dbReference type="Gene3D" id="3.40.1110.10">
    <property type="entry name" value="Calcium-transporting ATPase, cytoplasmic domain N"/>
    <property type="match status" value="1"/>
</dbReference>
<dbReference type="Pfam" id="PF08282">
    <property type="entry name" value="Hydrolase_3"/>
    <property type="match status" value="1"/>
</dbReference>
<evidence type="ECO:0000313" key="22">
    <source>
        <dbReference type="Ensembl" id="ENSPCOP00000021871.1"/>
    </source>
</evidence>
<dbReference type="PRINTS" id="PR00121">
    <property type="entry name" value="NAKATPASE"/>
</dbReference>
<dbReference type="FunFam" id="3.40.1110.10:FF:000032">
    <property type="entry name" value="Calcium-transporting ATPase"/>
    <property type="match status" value="1"/>
</dbReference>
<dbReference type="InterPro" id="IPR023214">
    <property type="entry name" value="HAD_sf"/>
</dbReference>
<dbReference type="NCBIfam" id="TIGR01494">
    <property type="entry name" value="ATPase_P-type"/>
    <property type="match status" value="3"/>
</dbReference>
<dbReference type="GO" id="GO:0098839">
    <property type="term" value="C:postsynaptic density membrane"/>
    <property type="evidence" value="ECO:0007669"/>
    <property type="project" value="TreeGrafter"/>
</dbReference>
<keyword evidence="3 19" id="KW-0813">Transport</keyword>
<dbReference type="PROSITE" id="PS00154">
    <property type="entry name" value="ATPASE_E1_E2"/>
    <property type="match status" value="1"/>
</dbReference>
<dbReference type="GO" id="GO:0005516">
    <property type="term" value="F:calmodulin binding"/>
    <property type="evidence" value="ECO:0007669"/>
    <property type="project" value="UniProtKB-KW"/>
</dbReference>
<dbReference type="InterPro" id="IPR023298">
    <property type="entry name" value="ATPase_P-typ_TM_dom_sf"/>
</dbReference>
<feature type="transmembrane region" description="Helical" evidence="19">
    <location>
        <begin position="951"/>
        <end position="969"/>
    </location>
</feature>
<feature type="transmembrane region" description="Helical" evidence="19">
    <location>
        <begin position="151"/>
        <end position="170"/>
    </location>
</feature>
<dbReference type="PRINTS" id="PR00119">
    <property type="entry name" value="CATATPASE"/>
</dbReference>
<reference evidence="22" key="1">
    <citation type="submission" date="2025-08" db="UniProtKB">
        <authorList>
            <consortium name="Ensembl"/>
        </authorList>
    </citation>
    <scope>IDENTIFICATION</scope>
</reference>
<dbReference type="Gene3D" id="3.40.50.1000">
    <property type="entry name" value="HAD superfamily/HAD-like"/>
    <property type="match status" value="1"/>
</dbReference>
<dbReference type="FunFam" id="3.40.50.1000:FF:000007">
    <property type="entry name" value="Calcium-transporting ATPase"/>
    <property type="match status" value="1"/>
</dbReference>
<dbReference type="SUPFAM" id="SSF81660">
    <property type="entry name" value="Metal cation-transporting ATPase, ATP-binding domain N"/>
    <property type="match status" value="1"/>
</dbReference>
<dbReference type="AlphaFoldDB" id="A0A2K6G6P1"/>
<evidence type="ECO:0000256" key="10">
    <source>
        <dbReference type="ARBA" id="ARBA00022837"/>
    </source>
</evidence>
<keyword evidence="7 19" id="KW-0812">Transmembrane</keyword>
<keyword evidence="17 19" id="KW-0472">Membrane</keyword>
<comment type="subcellular location">
    <subcellularLocation>
        <location evidence="1">Cell membrane</location>
        <topology evidence="1">Multi-pass membrane protein</topology>
    </subcellularLocation>
    <subcellularLocation>
        <location evidence="19">Membrane</location>
        <topology evidence="19">Multi-pass membrane protein</topology>
    </subcellularLocation>
</comment>
<keyword evidence="5" id="KW-0597">Phosphoprotein</keyword>
<dbReference type="InterPro" id="IPR006408">
    <property type="entry name" value="P-type_ATPase_IIB"/>
</dbReference>